<name>A0A1H1LN20_9MICO</name>
<dbReference type="EMBL" id="LT629766">
    <property type="protein sequence ID" value="SDR75279.1"/>
    <property type="molecule type" value="Genomic_DNA"/>
</dbReference>
<protein>
    <submittedName>
        <fullName evidence="3">Trk system potassium uptake protein TrkA</fullName>
    </submittedName>
</protein>
<gene>
    <name evidence="3" type="ORF">SAMN04489752_0150</name>
</gene>
<feature type="domain" description="RCK N-terminal" evidence="1">
    <location>
        <begin position="25"/>
        <end position="142"/>
    </location>
</feature>
<dbReference type="InterPro" id="IPR036291">
    <property type="entry name" value="NAD(P)-bd_dom_sf"/>
</dbReference>
<dbReference type="AlphaFoldDB" id="A0A1H1LN20"/>
<organism evidence="3 4">
    <name type="scientific">Brevibacterium siliguriense</name>
    <dbReference type="NCBI Taxonomy" id="1136497"/>
    <lineage>
        <taxon>Bacteria</taxon>
        <taxon>Bacillati</taxon>
        <taxon>Actinomycetota</taxon>
        <taxon>Actinomycetes</taxon>
        <taxon>Micrococcales</taxon>
        <taxon>Brevibacteriaceae</taxon>
        <taxon>Brevibacterium</taxon>
    </lineage>
</organism>
<dbReference type="Gene3D" id="3.40.50.720">
    <property type="entry name" value="NAD(P)-binding Rossmann-like Domain"/>
    <property type="match status" value="1"/>
</dbReference>
<dbReference type="SUPFAM" id="SSF116726">
    <property type="entry name" value="TrkA C-terminal domain-like"/>
    <property type="match status" value="1"/>
</dbReference>
<dbReference type="InterPro" id="IPR050721">
    <property type="entry name" value="Trk_Ktr_HKT_K-transport"/>
</dbReference>
<evidence type="ECO:0000259" key="1">
    <source>
        <dbReference type="PROSITE" id="PS51201"/>
    </source>
</evidence>
<dbReference type="STRING" id="1136497.SAMN04489752_0150"/>
<accession>A0A1H1LN20</accession>
<dbReference type="InterPro" id="IPR006037">
    <property type="entry name" value="RCK_C"/>
</dbReference>
<dbReference type="Gene3D" id="3.30.70.1450">
    <property type="entry name" value="Regulator of K+ conductance, C-terminal domain"/>
    <property type="match status" value="1"/>
</dbReference>
<dbReference type="Pfam" id="PF02254">
    <property type="entry name" value="TrkA_N"/>
    <property type="match status" value="1"/>
</dbReference>
<dbReference type="PROSITE" id="PS51201">
    <property type="entry name" value="RCK_N"/>
    <property type="match status" value="1"/>
</dbReference>
<dbReference type="OrthoDB" id="9776294at2"/>
<dbReference type="PANTHER" id="PTHR43833:SF7">
    <property type="entry name" value="KTR SYSTEM POTASSIUM UPTAKE PROTEIN C"/>
    <property type="match status" value="1"/>
</dbReference>
<dbReference type="InterPro" id="IPR003148">
    <property type="entry name" value="RCK_N"/>
</dbReference>
<dbReference type="GO" id="GO:0006813">
    <property type="term" value="P:potassium ion transport"/>
    <property type="evidence" value="ECO:0007669"/>
    <property type="project" value="InterPro"/>
</dbReference>
<dbReference type="InterPro" id="IPR036721">
    <property type="entry name" value="RCK_C_sf"/>
</dbReference>
<reference evidence="4" key="1">
    <citation type="submission" date="2016-10" db="EMBL/GenBank/DDBJ databases">
        <authorList>
            <person name="Varghese N."/>
            <person name="Submissions S."/>
        </authorList>
    </citation>
    <scope>NUCLEOTIDE SEQUENCE [LARGE SCALE GENOMIC DNA]</scope>
    <source>
        <strain evidence="4">DSM 23676</strain>
    </source>
</reference>
<feature type="domain" description="RCK C-terminal" evidence="2">
    <location>
        <begin position="157"/>
        <end position="242"/>
    </location>
</feature>
<dbReference type="Proteomes" id="UP000199597">
    <property type="component" value="Chromosome I"/>
</dbReference>
<evidence type="ECO:0000313" key="3">
    <source>
        <dbReference type="EMBL" id="SDR75279.1"/>
    </source>
</evidence>
<keyword evidence="4" id="KW-1185">Reference proteome</keyword>
<dbReference type="PANTHER" id="PTHR43833">
    <property type="entry name" value="POTASSIUM CHANNEL PROTEIN 2-RELATED-RELATED"/>
    <property type="match status" value="1"/>
</dbReference>
<sequence>MNEKKNWMARSASFFTGDPSPLAKDGAVAVIGLGRFGGSLARELAEHGVEVIGVDHDDSVVAEFADILAHASRADATDEVVLRQLGIDEVSRVVIAIGSDLEASILVASRILKLGNRHIWAKAISETHAEILHQLGIGNVISPENDMGRRLAHLIRGHISDFLPIDEDFVLARTTPPVRTADVPLASLGLRTTYDVTIVAFKRRGGSRWDIADRDVTLYADDEILVAGSPKKVEAFSELDKDADA</sequence>
<dbReference type="PROSITE" id="PS51202">
    <property type="entry name" value="RCK_C"/>
    <property type="match status" value="1"/>
</dbReference>
<dbReference type="RefSeq" id="WP_092009140.1">
    <property type="nucleotide sequence ID" value="NZ_LT629766.1"/>
</dbReference>
<proteinExistence type="predicted"/>
<dbReference type="SUPFAM" id="SSF51735">
    <property type="entry name" value="NAD(P)-binding Rossmann-fold domains"/>
    <property type="match status" value="1"/>
</dbReference>
<evidence type="ECO:0000313" key="4">
    <source>
        <dbReference type="Proteomes" id="UP000199597"/>
    </source>
</evidence>
<evidence type="ECO:0000259" key="2">
    <source>
        <dbReference type="PROSITE" id="PS51202"/>
    </source>
</evidence>
<dbReference type="GO" id="GO:0008324">
    <property type="term" value="F:monoatomic cation transmembrane transporter activity"/>
    <property type="evidence" value="ECO:0007669"/>
    <property type="project" value="InterPro"/>
</dbReference>
<dbReference type="Pfam" id="PF02080">
    <property type="entry name" value="TrkA_C"/>
    <property type="match status" value="1"/>
</dbReference>